<evidence type="ECO:0000313" key="3">
    <source>
        <dbReference type="Proteomes" id="UP000028492"/>
    </source>
</evidence>
<proteinExistence type="predicted"/>
<reference evidence="2 3" key="1">
    <citation type="journal article" date="2014" name="J. Biotechnol.">
        <title>Complete genome sequence of the actinobacterium Amycolatopsis japonica MG417-CF17(T) (=DSM 44213T) producing (S,S)-N,N'-ethylenediaminedisuccinic acid.</title>
        <authorList>
            <person name="Stegmann E."/>
            <person name="Albersmeier A."/>
            <person name="Spohn M."/>
            <person name="Gert H."/>
            <person name="Weber T."/>
            <person name="Wohlleben W."/>
            <person name="Kalinowski J."/>
            <person name="Ruckert C."/>
        </authorList>
    </citation>
    <scope>NUCLEOTIDE SEQUENCE [LARGE SCALE GENOMIC DNA]</scope>
    <source>
        <strain evidence="3">MG417-CF17 (DSM 44213)</strain>
    </source>
</reference>
<keyword evidence="1" id="KW-1133">Transmembrane helix</keyword>
<keyword evidence="1" id="KW-0812">Transmembrane</keyword>
<dbReference type="EMBL" id="CP008953">
    <property type="protein sequence ID" value="AIG79550.1"/>
    <property type="molecule type" value="Genomic_DNA"/>
</dbReference>
<sequence length="211" mass="23641">MEDKAEKALVRPGFRERVEELVAAQWREPVIVLRLGDTDLGFDVPGRRLDGTVKGKRLVRRFFWNVFRGIGGAFVYVFALLNGAGSGGGKGGHPFQREIRVKGPANAMALEPADRVRKASGPWLVCSPSAIAMVDTGSTYRDLADAPPPEILWQARKPQAPAIDFRKRVLTWPDGSSFAFTLHGRTEERYLRERFEFPDTIHWTGRPDAPR</sequence>
<accession>A0A075V9M0</accession>
<feature type="transmembrane region" description="Helical" evidence="1">
    <location>
        <begin position="62"/>
        <end position="81"/>
    </location>
</feature>
<dbReference type="KEGG" id="aja:AJAP_33710"/>
<protein>
    <submittedName>
        <fullName evidence="2">Conserved putative membrane protein</fullName>
    </submittedName>
</protein>
<keyword evidence="3" id="KW-1185">Reference proteome</keyword>
<organism evidence="2 3">
    <name type="scientific">Amycolatopsis japonica</name>
    <dbReference type="NCBI Taxonomy" id="208439"/>
    <lineage>
        <taxon>Bacteria</taxon>
        <taxon>Bacillati</taxon>
        <taxon>Actinomycetota</taxon>
        <taxon>Actinomycetes</taxon>
        <taxon>Pseudonocardiales</taxon>
        <taxon>Pseudonocardiaceae</taxon>
        <taxon>Amycolatopsis</taxon>
        <taxon>Amycolatopsis japonica group</taxon>
    </lineage>
</organism>
<dbReference type="STRING" id="208439.AJAP_33710"/>
<dbReference type="HOGENOM" id="CLU_1446679_0_0_11"/>
<dbReference type="RefSeq" id="WP_038518866.1">
    <property type="nucleotide sequence ID" value="NZ_CP008953.1"/>
</dbReference>
<dbReference type="AlphaFoldDB" id="A0A075V9M0"/>
<evidence type="ECO:0000256" key="1">
    <source>
        <dbReference type="SAM" id="Phobius"/>
    </source>
</evidence>
<gene>
    <name evidence="2" type="ORF">AJAP_33710</name>
</gene>
<evidence type="ECO:0000313" key="2">
    <source>
        <dbReference type="EMBL" id="AIG79550.1"/>
    </source>
</evidence>
<dbReference type="Proteomes" id="UP000028492">
    <property type="component" value="Chromosome"/>
</dbReference>
<dbReference type="eggNOG" id="ENOG5032GQT">
    <property type="taxonomic scope" value="Bacteria"/>
</dbReference>
<keyword evidence="1" id="KW-0472">Membrane</keyword>
<name>A0A075V9M0_9PSEU</name>